<evidence type="ECO:0000313" key="3">
    <source>
        <dbReference type="Proteomes" id="UP001287356"/>
    </source>
</evidence>
<comment type="caution">
    <text evidence="2">The sequence shown here is derived from an EMBL/GenBank/DDBJ whole genome shotgun (WGS) entry which is preliminary data.</text>
</comment>
<dbReference type="AlphaFoldDB" id="A0AAE0JUZ0"/>
<protein>
    <submittedName>
        <fullName evidence="2">Uncharacterized protein</fullName>
    </submittedName>
</protein>
<feature type="compositionally biased region" description="Basic and acidic residues" evidence="1">
    <location>
        <begin position="90"/>
        <end position="121"/>
    </location>
</feature>
<reference evidence="2" key="1">
    <citation type="journal article" date="2023" name="Mol. Phylogenet. Evol.">
        <title>Genome-scale phylogeny and comparative genomics of the fungal order Sordariales.</title>
        <authorList>
            <person name="Hensen N."/>
            <person name="Bonometti L."/>
            <person name="Westerberg I."/>
            <person name="Brannstrom I.O."/>
            <person name="Guillou S."/>
            <person name="Cros-Aarteil S."/>
            <person name="Calhoun S."/>
            <person name="Haridas S."/>
            <person name="Kuo A."/>
            <person name="Mondo S."/>
            <person name="Pangilinan J."/>
            <person name="Riley R."/>
            <person name="LaButti K."/>
            <person name="Andreopoulos B."/>
            <person name="Lipzen A."/>
            <person name="Chen C."/>
            <person name="Yan M."/>
            <person name="Daum C."/>
            <person name="Ng V."/>
            <person name="Clum A."/>
            <person name="Steindorff A."/>
            <person name="Ohm R.A."/>
            <person name="Martin F."/>
            <person name="Silar P."/>
            <person name="Natvig D.O."/>
            <person name="Lalanne C."/>
            <person name="Gautier V."/>
            <person name="Ament-Velasquez S.L."/>
            <person name="Kruys A."/>
            <person name="Hutchinson M.I."/>
            <person name="Powell A.J."/>
            <person name="Barry K."/>
            <person name="Miller A.N."/>
            <person name="Grigoriev I.V."/>
            <person name="Debuchy R."/>
            <person name="Gladieux P."/>
            <person name="Hiltunen Thoren M."/>
            <person name="Johannesson H."/>
        </authorList>
    </citation>
    <scope>NUCLEOTIDE SEQUENCE</scope>
    <source>
        <strain evidence="2">CBS 958.72</strain>
    </source>
</reference>
<dbReference type="Proteomes" id="UP001287356">
    <property type="component" value="Unassembled WGS sequence"/>
</dbReference>
<feature type="region of interest" description="Disordered" evidence="1">
    <location>
        <begin position="75"/>
        <end position="140"/>
    </location>
</feature>
<accession>A0AAE0JUZ0</accession>
<keyword evidence="3" id="KW-1185">Reference proteome</keyword>
<name>A0AAE0JUZ0_9PEZI</name>
<dbReference type="EMBL" id="JAULSN010000009">
    <property type="protein sequence ID" value="KAK3364748.1"/>
    <property type="molecule type" value="Genomic_DNA"/>
</dbReference>
<organism evidence="2 3">
    <name type="scientific">Lasiosphaeria ovina</name>
    <dbReference type="NCBI Taxonomy" id="92902"/>
    <lineage>
        <taxon>Eukaryota</taxon>
        <taxon>Fungi</taxon>
        <taxon>Dikarya</taxon>
        <taxon>Ascomycota</taxon>
        <taxon>Pezizomycotina</taxon>
        <taxon>Sordariomycetes</taxon>
        <taxon>Sordariomycetidae</taxon>
        <taxon>Sordariales</taxon>
        <taxon>Lasiosphaeriaceae</taxon>
        <taxon>Lasiosphaeria</taxon>
    </lineage>
</organism>
<evidence type="ECO:0000256" key="1">
    <source>
        <dbReference type="SAM" id="MobiDB-lite"/>
    </source>
</evidence>
<gene>
    <name evidence="2" type="ORF">B0T24DRAFT_683387</name>
</gene>
<evidence type="ECO:0000313" key="2">
    <source>
        <dbReference type="EMBL" id="KAK3364748.1"/>
    </source>
</evidence>
<reference evidence="2" key="2">
    <citation type="submission" date="2023-06" db="EMBL/GenBank/DDBJ databases">
        <authorList>
            <consortium name="Lawrence Berkeley National Laboratory"/>
            <person name="Haridas S."/>
            <person name="Hensen N."/>
            <person name="Bonometti L."/>
            <person name="Westerberg I."/>
            <person name="Brannstrom I.O."/>
            <person name="Guillou S."/>
            <person name="Cros-Aarteil S."/>
            <person name="Calhoun S."/>
            <person name="Kuo A."/>
            <person name="Mondo S."/>
            <person name="Pangilinan J."/>
            <person name="Riley R."/>
            <person name="Labutti K."/>
            <person name="Andreopoulos B."/>
            <person name="Lipzen A."/>
            <person name="Chen C."/>
            <person name="Yanf M."/>
            <person name="Daum C."/>
            <person name="Ng V."/>
            <person name="Clum A."/>
            <person name="Steindorff A."/>
            <person name="Ohm R."/>
            <person name="Martin F."/>
            <person name="Silar P."/>
            <person name="Natvig D."/>
            <person name="Lalanne C."/>
            <person name="Gautier V."/>
            <person name="Ament-Velasquez S.L."/>
            <person name="Kruys A."/>
            <person name="Hutchinson M.I."/>
            <person name="Powell A.J."/>
            <person name="Barry K."/>
            <person name="Miller A.N."/>
            <person name="Grigoriev I.V."/>
            <person name="Debuchy R."/>
            <person name="Gladieux P."/>
            <person name="Thoren M.H."/>
            <person name="Johannesson H."/>
        </authorList>
    </citation>
    <scope>NUCLEOTIDE SEQUENCE</scope>
    <source>
        <strain evidence="2">CBS 958.72</strain>
    </source>
</reference>
<proteinExistence type="predicted"/>
<sequence length="140" mass="15802">MHLPGFLKVGNGKTDWKVRFALEDPLWIDPCELITFGDLDNPAWWEPFDVGDPDRLRFPTVKEMVEKRLRDLLEEERRTKNELTPGGDEAAPKVKDEPVAAVKDEPAAVKDEPVAAVKDETPGEGSRQSFELPLRPARGR</sequence>